<comment type="caution">
    <text evidence="3">The sequence shown here is derived from an EMBL/GenBank/DDBJ whole genome shotgun (WGS) entry which is preliminary data.</text>
</comment>
<dbReference type="EMBL" id="JADBED010000001">
    <property type="protein sequence ID" value="MBE1525248.1"/>
    <property type="molecule type" value="Genomic_DNA"/>
</dbReference>
<feature type="region of interest" description="Disordered" evidence="1">
    <location>
        <begin position="1"/>
        <end position="37"/>
    </location>
</feature>
<organism evidence="3 4">
    <name type="scientific">Nesterenkonia lutea</name>
    <dbReference type="NCBI Taxonomy" id="272919"/>
    <lineage>
        <taxon>Bacteria</taxon>
        <taxon>Bacillati</taxon>
        <taxon>Actinomycetota</taxon>
        <taxon>Actinomycetes</taxon>
        <taxon>Micrococcales</taxon>
        <taxon>Micrococcaceae</taxon>
        <taxon>Nesterenkonia</taxon>
    </lineage>
</organism>
<feature type="compositionally biased region" description="Polar residues" evidence="1">
    <location>
        <begin position="26"/>
        <end position="37"/>
    </location>
</feature>
<dbReference type="Proteomes" id="UP000643525">
    <property type="component" value="Unassembled WGS sequence"/>
</dbReference>
<accession>A0ABR9JH36</accession>
<proteinExistence type="predicted"/>
<evidence type="ECO:0000256" key="2">
    <source>
        <dbReference type="SAM" id="Phobius"/>
    </source>
</evidence>
<evidence type="ECO:0000256" key="1">
    <source>
        <dbReference type="SAM" id="MobiDB-lite"/>
    </source>
</evidence>
<keyword evidence="2" id="KW-0472">Membrane</keyword>
<keyword evidence="2" id="KW-0812">Transmembrane</keyword>
<feature type="transmembrane region" description="Helical" evidence="2">
    <location>
        <begin position="42"/>
        <end position="62"/>
    </location>
</feature>
<dbReference type="RefSeq" id="WP_192596136.1">
    <property type="nucleotide sequence ID" value="NZ_BAAALJ010000013.1"/>
</dbReference>
<protein>
    <submittedName>
        <fullName evidence="3">Uncharacterized protein</fullName>
    </submittedName>
</protein>
<keyword evidence="2" id="KW-1133">Transmembrane helix</keyword>
<evidence type="ECO:0000313" key="4">
    <source>
        <dbReference type="Proteomes" id="UP000643525"/>
    </source>
</evidence>
<name>A0ABR9JH36_9MICC</name>
<evidence type="ECO:0000313" key="3">
    <source>
        <dbReference type="EMBL" id="MBE1525248.1"/>
    </source>
</evidence>
<reference evidence="3 4" key="1">
    <citation type="submission" date="2020-10" db="EMBL/GenBank/DDBJ databases">
        <title>Sequencing the genomes of 1000 actinobacteria strains.</title>
        <authorList>
            <person name="Klenk H.-P."/>
        </authorList>
    </citation>
    <scope>NUCLEOTIDE SEQUENCE [LARGE SCALE GENOMIC DNA]</scope>
    <source>
        <strain evidence="3 4">DSM 15666</strain>
    </source>
</reference>
<sequence>MSSHPARHDHRRADSSVPDPAHKGAPQQNPHELGRANSNRTVAVTLGVGIGLILFLLALPYLGWL</sequence>
<feature type="compositionally biased region" description="Basic residues" evidence="1">
    <location>
        <begin position="1"/>
        <end position="10"/>
    </location>
</feature>
<gene>
    <name evidence="3" type="ORF">H4W27_002366</name>
</gene>
<keyword evidence="4" id="KW-1185">Reference proteome</keyword>